<dbReference type="PANTHER" id="PTHR34293:SF1">
    <property type="entry name" value="HTH-TYPE TRANSCRIPTIONAL REGULATOR TRMBL2"/>
    <property type="match status" value="1"/>
</dbReference>
<name>A0A2N2E8Z1_9BACT</name>
<accession>A0A2N2E8Z1</accession>
<dbReference type="AlphaFoldDB" id="A0A2N2E8Z1"/>
<gene>
    <name evidence="2" type="ORF">CVU82_04165</name>
</gene>
<dbReference type="Pfam" id="PF01978">
    <property type="entry name" value="TrmB"/>
    <property type="match status" value="1"/>
</dbReference>
<feature type="domain" description="Transcription regulator TrmB N-terminal" evidence="1">
    <location>
        <begin position="28"/>
        <end position="94"/>
    </location>
</feature>
<evidence type="ECO:0000259" key="1">
    <source>
        <dbReference type="Pfam" id="PF01978"/>
    </source>
</evidence>
<protein>
    <recommendedName>
        <fullName evidence="1">Transcription regulator TrmB N-terminal domain-containing protein</fullName>
    </recommendedName>
</protein>
<comment type="caution">
    <text evidence="2">The sequence shown here is derived from an EMBL/GenBank/DDBJ whole genome shotgun (WGS) entry which is preliminary data.</text>
</comment>
<dbReference type="SUPFAM" id="SSF46785">
    <property type="entry name" value="Winged helix' DNA-binding domain"/>
    <property type="match status" value="1"/>
</dbReference>
<dbReference type="InterPro" id="IPR002831">
    <property type="entry name" value="Tscrpt_reg_TrmB_N"/>
</dbReference>
<proteinExistence type="predicted"/>
<reference evidence="2 3" key="1">
    <citation type="journal article" date="2017" name="ISME J.">
        <title>Potential for microbial H2 and metal transformations associated with novel bacteria and archaea in deep terrestrial subsurface sediments.</title>
        <authorList>
            <person name="Hernsdorf A.W."/>
            <person name="Amano Y."/>
            <person name="Miyakawa K."/>
            <person name="Ise K."/>
            <person name="Suzuki Y."/>
            <person name="Anantharaman K."/>
            <person name="Probst A."/>
            <person name="Burstein D."/>
            <person name="Thomas B.C."/>
            <person name="Banfield J.F."/>
        </authorList>
    </citation>
    <scope>NUCLEOTIDE SEQUENCE [LARGE SCALE GENOMIC DNA]</scope>
    <source>
        <strain evidence="2">HGW-Falkowbacteria-1</strain>
    </source>
</reference>
<sequence>MWGQLDTDSFLSYNLDMKKENFQIEKHLKIIGLSDNEIAVYVAILKLGKGVVSQIARKAFLNRTTAYDILNRLVAKKLISISGKEPKQEYMAESPDQLKLLIKEELGRRQLELNEVEKVIPELKSIHNVMGRPQVRFYEGVEGLETVYEDTLTSHEPIRGYATVDEMHNGLPGYFPKYYKRRAAAGINIRAIIPKTEIGLERSAHDKEELRETALIPLEKYGFHPEINIYDNKVMIASWREKLGIIIESAEIADAMKKIYELAWNESRRLDAEIRKEAKSKS</sequence>
<dbReference type="EMBL" id="PHAI01000003">
    <property type="protein sequence ID" value="PKM91214.1"/>
    <property type="molecule type" value="Genomic_DNA"/>
</dbReference>
<evidence type="ECO:0000313" key="2">
    <source>
        <dbReference type="EMBL" id="PKM91214.1"/>
    </source>
</evidence>
<dbReference type="InterPro" id="IPR036390">
    <property type="entry name" value="WH_DNA-bd_sf"/>
</dbReference>
<evidence type="ECO:0000313" key="3">
    <source>
        <dbReference type="Proteomes" id="UP000233517"/>
    </source>
</evidence>
<dbReference type="InterPro" id="IPR036388">
    <property type="entry name" value="WH-like_DNA-bd_sf"/>
</dbReference>
<dbReference type="PANTHER" id="PTHR34293">
    <property type="entry name" value="HTH-TYPE TRANSCRIPTIONAL REGULATOR TRMBL2"/>
    <property type="match status" value="1"/>
</dbReference>
<dbReference type="Gene3D" id="1.10.10.10">
    <property type="entry name" value="Winged helix-like DNA-binding domain superfamily/Winged helix DNA-binding domain"/>
    <property type="match status" value="1"/>
</dbReference>
<dbReference type="InterPro" id="IPR051797">
    <property type="entry name" value="TrmB-like"/>
</dbReference>
<dbReference type="Proteomes" id="UP000233517">
    <property type="component" value="Unassembled WGS sequence"/>
</dbReference>
<organism evidence="2 3">
    <name type="scientific">Candidatus Falkowbacteria bacterium HGW-Falkowbacteria-1</name>
    <dbReference type="NCBI Taxonomy" id="2013768"/>
    <lineage>
        <taxon>Bacteria</taxon>
        <taxon>Candidatus Falkowiibacteriota</taxon>
    </lineage>
</organism>